<proteinExistence type="inferred from homology"/>
<organism evidence="3 4">
    <name type="scientific">Aplysia californica</name>
    <name type="common">California sea hare</name>
    <dbReference type="NCBI Taxonomy" id="6500"/>
    <lineage>
        <taxon>Eukaryota</taxon>
        <taxon>Metazoa</taxon>
        <taxon>Spiralia</taxon>
        <taxon>Lophotrochozoa</taxon>
        <taxon>Mollusca</taxon>
        <taxon>Gastropoda</taxon>
        <taxon>Heterobranchia</taxon>
        <taxon>Euthyneura</taxon>
        <taxon>Tectipleura</taxon>
        <taxon>Aplysiida</taxon>
        <taxon>Aplysioidea</taxon>
        <taxon>Aplysiidae</taxon>
        <taxon>Aplysia</taxon>
    </lineage>
</organism>
<keyword evidence="2" id="KW-0472">Membrane</keyword>
<name>A0ABM0JJD4_APLCA</name>
<evidence type="ECO:0000313" key="5">
    <source>
        <dbReference type="RefSeq" id="XP_035824751.1"/>
    </source>
</evidence>
<evidence type="ECO:0000256" key="2">
    <source>
        <dbReference type="SAM" id="Phobius"/>
    </source>
</evidence>
<dbReference type="InterPro" id="IPR009724">
    <property type="entry name" value="TMEM70"/>
</dbReference>
<sequence>MAMFLRKFPCHLVTTRSSVKNVFEKLCLPSAAKLPSLDFSPEVSTRRTFSALNRRTWDVQSLSTNAKSFASQDTAVKDDRGYLVYQGRVGHLFKALKIFSLTTSGIGLGIQPYLIMTYQDMPLSAAIPFFGAVNGFIFMNPILIHFVAKKYVSELYFNPETKVFTAMLFTFFARRVPFTFTAADVEVPDVPGVFSMFTAKGRPLFAHEGDFTSLQVYKHLMGFDRPLDLTYDAVPEEKKDNKHE</sequence>
<evidence type="ECO:0000313" key="4">
    <source>
        <dbReference type="RefSeq" id="XP_005095003.1"/>
    </source>
</evidence>
<evidence type="ECO:0000256" key="1">
    <source>
        <dbReference type="ARBA" id="ARBA00005280"/>
    </source>
</evidence>
<evidence type="ECO:0000313" key="3">
    <source>
        <dbReference type="Proteomes" id="UP000694888"/>
    </source>
</evidence>
<dbReference type="PANTHER" id="PTHR13281">
    <property type="entry name" value="TRANSMEMBRANE PROTEIN 70, MITOCHONDRIAL"/>
    <property type="match status" value="1"/>
</dbReference>
<dbReference type="Proteomes" id="UP000694888">
    <property type="component" value="Unplaced"/>
</dbReference>
<dbReference type="InterPro" id="IPR045325">
    <property type="entry name" value="TMEM70/TMEM186/TMEM223"/>
</dbReference>
<keyword evidence="2" id="KW-1133">Transmembrane helix</keyword>
<comment type="similarity">
    <text evidence="1">Belongs to the TMEM70 family.</text>
</comment>
<protein>
    <submittedName>
        <fullName evidence="4 5">Transmembrane protein 70 homolog, mitochondrial</fullName>
    </submittedName>
</protein>
<dbReference type="RefSeq" id="XP_005095003.1">
    <property type="nucleotide sequence ID" value="XM_005094946.3"/>
</dbReference>
<accession>A0ABM0JJD4</accession>
<dbReference type="RefSeq" id="XP_035824751.1">
    <property type="nucleotide sequence ID" value="XM_035968858.1"/>
</dbReference>
<reference evidence="4 5" key="1">
    <citation type="submission" date="2025-05" db="UniProtKB">
        <authorList>
            <consortium name="RefSeq"/>
        </authorList>
    </citation>
    <scope>IDENTIFICATION</scope>
</reference>
<dbReference type="GeneID" id="101860086"/>
<keyword evidence="2 4" id="KW-0812">Transmembrane</keyword>
<keyword evidence="3" id="KW-1185">Reference proteome</keyword>
<feature type="transmembrane region" description="Helical" evidence="2">
    <location>
        <begin position="95"/>
        <end position="115"/>
    </location>
</feature>
<dbReference type="Pfam" id="PF06979">
    <property type="entry name" value="TMEM70"/>
    <property type="match status" value="1"/>
</dbReference>
<feature type="transmembrane region" description="Helical" evidence="2">
    <location>
        <begin position="127"/>
        <end position="148"/>
    </location>
</feature>
<dbReference type="PANTHER" id="PTHR13281:SF0">
    <property type="entry name" value="TRANSMEMBRANE PROTEIN 70, MITOCHONDRIAL"/>
    <property type="match status" value="1"/>
</dbReference>
<gene>
    <name evidence="4 5" type="primary">LOC101860086</name>
</gene>